<dbReference type="PANTHER" id="PTHR33365:SF4">
    <property type="entry name" value="CYCLOCHLOROTINE BIOSYNTHESIS PROTEIN O"/>
    <property type="match status" value="1"/>
</dbReference>
<feature type="transmembrane region" description="Helical" evidence="4">
    <location>
        <begin position="40"/>
        <end position="59"/>
    </location>
</feature>
<comment type="similarity">
    <text evidence="2">Belongs to the ustYa family.</text>
</comment>
<dbReference type="Proteomes" id="UP000249402">
    <property type="component" value="Unassembled WGS sequence"/>
</dbReference>
<reference evidence="5 6" key="1">
    <citation type="submission" date="2018-02" db="EMBL/GenBank/DDBJ databases">
        <title>The genomes of Aspergillus section Nigri reveals drivers in fungal speciation.</title>
        <authorList>
            <consortium name="DOE Joint Genome Institute"/>
            <person name="Vesth T.C."/>
            <person name="Nybo J."/>
            <person name="Theobald S."/>
            <person name="Brandl J."/>
            <person name="Frisvad J.C."/>
            <person name="Nielsen K.F."/>
            <person name="Lyhne E.K."/>
            <person name="Kogle M.E."/>
            <person name="Kuo A."/>
            <person name="Riley R."/>
            <person name="Clum A."/>
            <person name="Nolan M."/>
            <person name="Lipzen A."/>
            <person name="Salamov A."/>
            <person name="Henrissat B."/>
            <person name="Wiebenga A."/>
            <person name="De vries R.P."/>
            <person name="Grigoriev I.V."/>
            <person name="Mortensen U.H."/>
            <person name="Andersen M.R."/>
            <person name="Baker S.E."/>
        </authorList>
    </citation>
    <scope>NUCLEOTIDE SEQUENCE [LARGE SCALE GENOMIC DNA]</scope>
    <source>
        <strain evidence="5 6">CBS 121593</strain>
    </source>
</reference>
<dbReference type="STRING" id="1448316.A0A395HBI1"/>
<evidence type="ECO:0008006" key="7">
    <source>
        <dbReference type="Google" id="ProtNLM"/>
    </source>
</evidence>
<comment type="pathway">
    <text evidence="1">Mycotoxin biosynthesis.</text>
</comment>
<feature type="region of interest" description="Disordered" evidence="3">
    <location>
        <begin position="1"/>
        <end position="24"/>
    </location>
</feature>
<keyword evidence="4" id="KW-1133">Transmembrane helix</keyword>
<dbReference type="PANTHER" id="PTHR33365">
    <property type="entry name" value="YALI0B05434P"/>
    <property type="match status" value="1"/>
</dbReference>
<accession>A0A395HBI1</accession>
<organism evidence="5 6">
    <name type="scientific">Aspergillus ibericus CBS 121593</name>
    <dbReference type="NCBI Taxonomy" id="1448316"/>
    <lineage>
        <taxon>Eukaryota</taxon>
        <taxon>Fungi</taxon>
        <taxon>Dikarya</taxon>
        <taxon>Ascomycota</taxon>
        <taxon>Pezizomycotina</taxon>
        <taxon>Eurotiomycetes</taxon>
        <taxon>Eurotiomycetidae</taxon>
        <taxon>Eurotiales</taxon>
        <taxon>Aspergillaceae</taxon>
        <taxon>Aspergillus</taxon>
        <taxon>Aspergillus subgen. Circumdati</taxon>
    </lineage>
</organism>
<evidence type="ECO:0000313" key="5">
    <source>
        <dbReference type="EMBL" id="RAL04919.1"/>
    </source>
</evidence>
<dbReference type="Pfam" id="PF11807">
    <property type="entry name" value="UstYa"/>
    <property type="match status" value="2"/>
</dbReference>
<evidence type="ECO:0000256" key="1">
    <source>
        <dbReference type="ARBA" id="ARBA00004685"/>
    </source>
</evidence>
<protein>
    <recommendedName>
        <fullName evidence="7">Tat pathway signal sequence</fullName>
    </recommendedName>
</protein>
<dbReference type="RefSeq" id="XP_025579246.1">
    <property type="nucleotide sequence ID" value="XM_025723367.1"/>
</dbReference>
<gene>
    <name evidence="5" type="ORF">BO80DRAFT_480874</name>
</gene>
<feature type="compositionally biased region" description="Basic and acidic residues" evidence="3">
    <location>
        <begin position="7"/>
        <end position="18"/>
    </location>
</feature>
<keyword evidence="6" id="KW-1185">Reference proteome</keyword>
<dbReference type="EMBL" id="KZ824422">
    <property type="protein sequence ID" value="RAL04919.1"/>
    <property type="molecule type" value="Genomic_DNA"/>
</dbReference>
<dbReference type="InterPro" id="IPR021765">
    <property type="entry name" value="UstYa-like"/>
</dbReference>
<evidence type="ECO:0000256" key="2">
    <source>
        <dbReference type="ARBA" id="ARBA00035112"/>
    </source>
</evidence>
<evidence type="ECO:0000256" key="3">
    <source>
        <dbReference type="SAM" id="MobiDB-lite"/>
    </source>
</evidence>
<name>A0A395HBI1_9EURO</name>
<keyword evidence="4" id="KW-0472">Membrane</keyword>
<evidence type="ECO:0000256" key="4">
    <source>
        <dbReference type="SAM" id="Phobius"/>
    </source>
</evidence>
<dbReference type="GeneID" id="37228232"/>
<dbReference type="OrthoDB" id="3687641at2759"/>
<dbReference type="GO" id="GO:0043386">
    <property type="term" value="P:mycotoxin biosynthetic process"/>
    <property type="evidence" value="ECO:0007669"/>
    <property type="project" value="InterPro"/>
</dbReference>
<proteinExistence type="inferred from homology"/>
<dbReference type="AlphaFoldDB" id="A0A395HBI1"/>
<keyword evidence="4" id="KW-0812">Transmembrane</keyword>
<dbReference type="VEuPathDB" id="FungiDB:BO80DRAFT_480874"/>
<sequence>MSSRQSIDLDHEGQHEANEALLTEEPVSSAKKSKWLRGSIYHFMLLYSILACLVIYILFLTKSCQDPSLGINSPANEAVVYENIAFTQGWQDGSPYHGTPTPELDRLWDDLYQPETDPPPDGINLEIDAASAVNLPSPTLMLDGKKALHPEYYDEMRLFYDNGTVDKEVRLHYSHCIEHLRQTIMCHGDTTVMSYETIDETRAALSMTATHRCRNFDGLHDWAFSRWVRNVNVSRLQPGPGII</sequence>
<evidence type="ECO:0000313" key="6">
    <source>
        <dbReference type="Proteomes" id="UP000249402"/>
    </source>
</evidence>